<reference evidence="1 2" key="1">
    <citation type="journal article" date="2019" name="Anaerobe">
        <title>Detection of Robinsoniella peoriensis in multiple bone samples of a trauma patient.</title>
        <authorList>
            <person name="Schrottner P."/>
            <person name="Hartwich K."/>
            <person name="Bunk B."/>
            <person name="Schober I."/>
            <person name="Helbig S."/>
            <person name="Rudolph W.W."/>
            <person name="Gunzer F."/>
        </authorList>
    </citation>
    <scope>NUCLEOTIDE SEQUENCE [LARGE SCALE GENOMIC DNA]</scope>
    <source>
        <strain evidence="1 2">DSM 106044</strain>
    </source>
</reference>
<gene>
    <name evidence="1" type="ORF">DSM106044_04921</name>
</gene>
<evidence type="ECO:0000313" key="1">
    <source>
        <dbReference type="EMBL" id="TLC98252.1"/>
    </source>
</evidence>
<evidence type="ECO:0000313" key="2">
    <source>
        <dbReference type="Proteomes" id="UP000306509"/>
    </source>
</evidence>
<dbReference type="RefSeq" id="WP_027293938.1">
    <property type="nucleotide sequence ID" value="NZ_CABMJZ010000076.1"/>
</dbReference>
<dbReference type="AlphaFoldDB" id="A0A4U8Q2W9"/>
<dbReference type="Proteomes" id="UP000306509">
    <property type="component" value="Unassembled WGS sequence"/>
</dbReference>
<name>A0A4U8Q2W9_9FIRM</name>
<keyword evidence="2" id="KW-1185">Reference proteome</keyword>
<proteinExistence type="predicted"/>
<accession>A0A4U8Q2W9</accession>
<comment type="caution">
    <text evidence="1">The sequence shown here is derived from an EMBL/GenBank/DDBJ whole genome shotgun (WGS) entry which is preliminary data.</text>
</comment>
<protein>
    <submittedName>
        <fullName evidence="1">Uncharacterized protein</fullName>
    </submittedName>
</protein>
<dbReference type="EMBL" id="QGQD01000099">
    <property type="protein sequence ID" value="TLC98252.1"/>
    <property type="molecule type" value="Genomic_DNA"/>
</dbReference>
<organism evidence="1 2">
    <name type="scientific">Robinsoniella peoriensis</name>
    <dbReference type="NCBI Taxonomy" id="180332"/>
    <lineage>
        <taxon>Bacteria</taxon>
        <taxon>Bacillati</taxon>
        <taxon>Bacillota</taxon>
        <taxon>Clostridia</taxon>
        <taxon>Lachnospirales</taxon>
        <taxon>Lachnospiraceae</taxon>
        <taxon>Robinsoniella</taxon>
    </lineage>
</organism>
<sequence length="73" mass="8864">MDEHDNEYLFIHEQFYQELDKLKPVEKLCVMQHILLDHDTRYKLYCMARNRAEAEKLNEALNTIFTYGSQIVR</sequence>
<dbReference type="STRING" id="180332.GCA_000797495_04529"/>